<organism evidence="2 3">
    <name type="scientific">Acetobacterium fimetarium</name>
    <dbReference type="NCBI Taxonomy" id="52691"/>
    <lineage>
        <taxon>Bacteria</taxon>
        <taxon>Bacillati</taxon>
        <taxon>Bacillota</taxon>
        <taxon>Clostridia</taxon>
        <taxon>Eubacteriales</taxon>
        <taxon>Eubacteriaceae</taxon>
        <taxon>Acetobacterium</taxon>
    </lineage>
</organism>
<accession>A0ABR6WTR4</accession>
<keyword evidence="1" id="KW-0472">Membrane</keyword>
<protein>
    <submittedName>
        <fullName evidence="2">Uncharacterized protein</fullName>
    </submittedName>
</protein>
<feature type="transmembrane region" description="Helical" evidence="1">
    <location>
        <begin position="62"/>
        <end position="83"/>
    </location>
</feature>
<comment type="caution">
    <text evidence="2">The sequence shown here is derived from an EMBL/GenBank/DDBJ whole genome shotgun (WGS) entry which is preliminary data.</text>
</comment>
<reference evidence="2 3" key="1">
    <citation type="journal article" date="2020" name="mSystems">
        <title>Defining Genomic and Predicted Metabolic Features of the Acetobacterium Genus.</title>
        <authorList>
            <person name="Ross D.E."/>
            <person name="Marshall C.W."/>
            <person name="Gulliver D."/>
            <person name="May H.D."/>
            <person name="Norman R.S."/>
        </authorList>
    </citation>
    <scope>NUCLEOTIDE SEQUENCE [LARGE SCALE GENOMIC DNA]</scope>
    <source>
        <strain evidence="2 3">DSM 8238</strain>
    </source>
</reference>
<keyword evidence="1" id="KW-1133">Transmembrane helix</keyword>
<evidence type="ECO:0000313" key="2">
    <source>
        <dbReference type="EMBL" id="MBC3804007.1"/>
    </source>
</evidence>
<dbReference type="EMBL" id="WJBC01000006">
    <property type="protein sequence ID" value="MBC3804007.1"/>
    <property type="molecule type" value="Genomic_DNA"/>
</dbReference>
<dbReference type="Proteomes" id="UP000603234">
    <property type="component" value="Unassembled WGS sequence"/>
</dbReference>
<proteinExistence type="predicted"/>
<sequence length="90" mass="9749">MKAERNDSQKNQNGGESFTIKMRLTTKLILLTVLTLAASSLISLLSNAALAGEWKTRGNADAFAGGFNWWIMSCISSNFSIILHSPDGIC</sequence>
<evidence type="ECO:0000313" key="3">
    <source>
        <dbReference type="Proteomes" id="UP000603234"/>
    </source>
</evidence>
<name>A0ABR6WTR4_9FIRM</name>
<dbReference type="RefSeq" id="WP_186841894.1">
    <property type="nucleotide sequence ID" value="NZ_WJBC01000006.1"/>
</dbReference>
<evidence type="ECO:0000256" key="1">
    <source>
        <dbReference type="SAM" id="Phobius"/>
    </source>
</evidence>
<keyword evidence="1" id="KW-0812">Transmembrane</keyword>
<gene>
    <name evidence="2" type="ORF">GH808_06095</name>
</gene>
<feature type="transmembrane region" description="Helical" evidence="1">
    <location>
        <begin position="28"/>
        <end position="50"/>
    </location>
</feature>
<keyword evidence="3" id="KW-1185">Reference proteome</keyword>